<comment type="catalytic activity">
    <reaction evidence="3">
        <text>2 superoxide + 2 H(+) = H2O2 + O2</text>
        <dbReference type="Rhea" id="RHEA:20696"/>
        <dbReference type="ChEBI" id="CHEBI:15378"/>
        <dbReference type="ChEBI" id="CHEBI:15379"/>
        <dbReference type="ChEBI" id="CHEBI:16240"/>
        <dbReference type="ChEBI" id="CHEBI:18421"/>
        <dbReference type="EC" id="1.15.1.1"/>
    </reaction>
</comment>
<dbReference type="Gene3D" id="2.60.40.200">
    <property type="entry name" value="Superoxide dismutase, copper/zinc binding domain"/>
    <property type="match status" value="1"/>
</dbReference>
<dbReference type="RefSeq" id="WP_209510085.1">
    <property type="nucleotide sequence ID" value="NZ_JAGGKS010000001.1"/>
</dbReference>
<evidence type="ECO:0000256" key="1">
    <source>
        <dbReference type="ARBA" id="ARBA00010457"/>
    </source>
</evidence>
<dbReference type="PANTHER" id="PTHR10003">
    <property type="entry name" value="SUPEROXIDE DISMUTASE CU-ZN -RELATED"/>
    <property type="match status" value="1"/>
</dbReference>
<keyword evidence="3" id="KW-0186">Copper</keyword>
<proteinExistence type="inferred from homology"/>
<keyword evidence="3" id="KW-0862">Zinc</keyword>
<keyword evidence="6" id="KW-1185">Reference proteome</keyword>
<comment type="cofactor">
    <cofactor evidence="3">
        <name>Cu cation</name>
        <dbReference type="ChEBI" id="CHEBI:23378"/>
    </cofactor>
    <text evidence="3">Binds 1 copper ion per subunit.</text>
</comment>
<dbReference type="PROSITE" id="PS00332">
    <property type="entry name" value="SOD_CU_ZN_2"/>
    <property type="match status" value="1"/>
</dbReference>
<name>A0ABS4G9F7_9FIRM</name>
<sequence>MNFSDYKRSYLTNCFSYGSGFNNSNPEYIKAIAYITGGPLARDIKGAVLFEDVPGGTQVSVEVSGLPLYQPATGTNPSIGPFGFHLHENGTCEVGNSEEPFTASGGHWNPTNQPHGNHAGDFPVLFSNNGYARMSFFTDKFKIDQIIDKAVIIHENPDDFRTQPSGDSGKRLACGIVQGMK</sequence>
<dbReference type="Pfam" id="PF00080">
    <property type="entry name" value="Sod_Cu"/>
    <property type="match status" value="1"/>
</dbReference>
<organism evidence="5 6">
    <name type="scientific">Sedimentibacter acidaminivorans</name>
    <dbReference type="NCBI Taxonomy" id="913099"/>
    <lineage>
        <taxon>Bacteria</taxon>
        <taxon>Bacillati</taxon>
        <taxon>Bacillota</taxon>
        <taxon>Tissierellia</taxon>
        <taxon>Sedimentibacter</taxon>
    </lineage>
</organism>
<dbReference type="GO" id="GO:0004784">
    <property type="term" value="F:superoxide dismutase activity"/>
    <property type="evidence" value="ECO:0007669"/>
    <property type="project" value="UniProtKB-EC"/>
</dbReference>
<protein>
    <recommendedName>
        <fullName evidence="3">Superoxide dismutase [Cu-Zn]</fullName>
        <ecNumber evidence="3">1.15.1.1</ecNumber>
    </recommendedName>
</protein>
<dbReference type="InterPro" id="IPR024134">
    <property type="entry name" value="SOD_Cu/Zn_/chaperone"/>
</dbReference>
<evidence type="ECO:0000256" key="2">
    <source>
        <dbReference type="ARBA" id="ARBA00024900"/>
    </source>
</evidence>
<dbReference type="InterPro" id="IPR018152">
    <property type="entry name" value="SOD_Cu/Zn_BS"/>
</dbReference>
<evidence type="ECO:0000313" key="6">
    <source>
        <dbReference type="Proteomes" id="UP001519342"/>
    </source>
</evidence>
<dbReference type="CDD" id="cd00305">
    <property type="entry name" value="Cu-Zn_Superoxide_Dismutase"/>
    <property type="match status" value="1"/>
</dbReference>
<keyword evidence="3" id="KW-0479">Metal-binding</keyword>
<comment type="cofactor">
    <cofactor evidence="3">
        <name>Zn(2+)</name>
        <dbReference type="ChEBI" id="CHEBI:29105"/>
    </cofactor>
    <text evidence="3">Binds 1 zinc ion per subunit.</text>
</comment>
<dbReference type="EC" id="1.15.1.1" evidence="3"/>
<comment type="function">
    <text evidence="2">Destroys radicals which are normally produced within the cells and which are toxic to biological systems. May play a role in favoring mycobacterial survival in phagocytes.</text>
</comment>
<dbReference type="Proteomes" id="UP001519342">
    <property type="component" value="Unassembled WGS sequence"/>
</dbReference>
<dbReference type="SUPFAM" id="SSF49329">
    <property type="entry name" value="Cu,Zn superoxide dismutase-like"/>
    <property type="match status" value="1"/>
</dbReference>
<accession>A0ABS4G9F7</accession>
<comment type="similarity">
    <text evidence="1 3">Belongs to the Cu-Zn superoxide dismutase family.</text>
</comment>
<comment type="caution">
    <text evidence="5">The sequence shown here is derived from an EMBL/GenBank/DDBJ whole genome shotgun (WGS) entry which is preliminary data.</text>
</comment>
<evidence type="ECO:0000259" key="4">
    <source>
        <dbReference type="Pfam" id="PF00080"/>
    </source>
</evidence>
<dbReference type="EMBL" id="JAGGKS010000001">
    <property type="protein sequence ID" value="MBP1924314.1"/>
    <property type="molecule type" value="Genomic_DNA"/>
</dbReference>
<dbReference type="InterPro" id="IPR001424">
    <property type="entry name" value="SOD_Cu_Zn_dom"/>
</dbReference>
<evidence type="ECO:0000256" key="3">
    <source>
        <dbReference type="RuleBase" id="RU000393"/>
    </source>
</evidence>
<feature type="domain" description="Superoxide dismutase copper/zinc binding" evidence="4">
    <location>
        <begin position="45"/>
        <end position="177"/>
    </location>
</feature>
<gene>
    <name evidence="5" type="ORF">J2Z76_000167</name>
</gene>
<evidence type="ECO:0000313" key="5">
    <source>
        <dbReference type="EMBL" id="MBP1924314.1"/>
    </source>
</evidence>
<dbReference type="InterPro" id="IPR036423">
    <property type="entry name" value="SOD-like_Cu/Zn_dom_sf"/>
</dbReference>
<keyword evidence="3 5" id="KW-0560">Oxidoreductase</keyword>
<reference evidence="5 6" key="1">
    <citation type="submission" date="2021-03" db="EMBL/GenBank/DDBJ databases">
        <title>Genomic Encyclopedia of Type Strains, Phase IV (KMG-IV): sequencing the most valuable type-strain genomes for metagenomic binning, comparative biology and taxonomic classification.</title>
        <authorList>
            <person name="Goeker M."/>
        </authorList>
    </citation>
    <scope>NUCLEOTIDE SEQUENCE [LARGE SCALE GENOMIC DNA]</scope>
    <source>
        <strain evidence="5 6">DSM 24004</strain>
    </source>
</reference>